<dbReference type="Gene3D" id="3.10.20.740">
    <property type="match status" value="1"/>
</dbReference>
<dbReference type="RefSeq" id="WP_008291358.1">
    <property type="nucleotide sequence ID" value="NZ_GG657899.1"/>
</dbReference>
<evidence type="ECO:0000313" key="2">
    <source>
        <dbReference type="Proteomes" id="UP000004679"/>
    </source>
</evidence>
<dbReference type="EMBL" id="GG657899">
    <property type="protein sequence ID" value="EEF79272.1"/>
    <property type="molecule type" value="Genomic_DNA"/>
</dbReference>
<organism evidence="1 2">
    <name type="scientific">Methylophaga thiooxydans DMS010</name>
    <dbReference type="NCBI Taxonomy" id="637616"/>
    <lineage>
        <taxon>Bacteria</taxon>
        <taxon>Pseudomonadati</taxon>
        <taxon>Pseudomonadota</taxon>
        <taxon>Gammaproteobacteria</taxon>
        <taxon>Thiotrichales</taxon>
        <taxon>Piscirickettsiaceae</taxon>
        <taxon>Methylophaga</taxon>
    </lineage>
</organism>
<reference evidence="1 2" key="1">
    <citation type="journal article" date="2011" name="J. Bacteriol.">
        <title>Draft genome sequence of the chemolithoheterotrophic, halophilic methylotroph Methylophaga thiooxydans DMS010.</title>
        <authorList>
            <person name="Boden R."/>
            <person name="Ferriera S."/>
            <person name="Johnson J."/>
            <person name="Kelly D.P."/>
            <person name="Murrell J.C."/>
            <person name="Schafer H."/>
        </authorList>
    </citation>
    <scope>NUCLEOTIDE SEQUENCE [LARGE SCALE GENOMIC DNA]</scope>
    <source>
        <strain evidence="1 2">DMS010</strain>
    </source>
</reference>
<accession>C0N720</accession>
<name>C0N720_9GAMM</name>
<dbReference type="Pfam" id="PF13510">
    <property type="entry name" value="Fer2_4"/>
    <property type="match status" value="1"/>
</dbReference>
<keyword evidence="2" id="KW-1185">Reference proteome</keyword>
<dbReference type="AlphaFoldDB" id="C0N720"/>
<dbReference type="SUPFAM" id="SSF54292">
    <property type="entry name" value="2Fe-2S ferredoxin-like"/>
    <property type="match status" value="1"/>
</dbReference>
<dbReference type="Proteomes" id="UP000004679">
    <property type="component" value="Unassembled WGS sequence"/>
</dbReference>
<dbReference type="InterPro" id="IPR036010">
    <property type="entry name" value="2Fe-2S_ferredoxin-like_sf"/>
</dbReference>
<dbReference type="GO" id="GO:0051536">
    <property type="term" value="F:iron-sulfur cluster binding"/>
    <property type="evidence" value="ECO:0007669"/>
    <property type="project" value="InterPro"/>
</dbReference>
<dbReference type="HOGENOM" id="CLU_3081750_0_0_6"/>
<dbReference type="CDD" id="cd00207">
    <property type="entry name" value="fer2"/>
    <property type="match status" value="1"/>
</dbReference>
<sequence>MVNIEIDGIPLKVDSTKMIIQAADEAGIDIPRFCYHKKLSIAATVECVWLSR</sequence>
<evidence type="ECO:0008006" key="3">
    <source>
        <dbReference type="Google" id="ProtNLM"/>
    </source>
</evidence>
<evidence type="ECO:0000313" key="1">
    <source>
        <dbReference type="EMBL" id="EEF79272.1"/>
    </source>
</evidence>
<proteinExistence type="predicted"/>
<protein>
    <recommendedName>
        <fullName evidence="3">2Fe-2S ferredoxin-type domain-containing protein</fullName>
    </recommendedName>
</protein>
<dbReference type="InterPro" id="IPR001041">
    <property type="entry name" value="2Fe-2S_ferredoxin-type"/>
</dbReference>
<gene>
    <name evidence="1" type="ORF">MDMS009_1859</name>
</gene>